<keyword evidence="3" id="KW-0804">Transcription</keyword>
<keyword evidence="6" id="KW-1185">Reference proteome</keyword>
<evidence type="ECO:0000256" key="3">
    <source>
        <dbReference type="ARBA" id="ARBA00023163"/>
    </source>
</evidence>
<protein>
    <submittedName>
        <fullName evidence="5">AraC family transcriptional regulator</fullName>
    </submittedName>
</protein>
<dbReference type="RefSeq" id="WP_127003915.1">
    <property type="nucleotide sequence ID" value="NZ_JBNPXW010000024.1"/>
</dbReference>
<evidence type="ECO:0000256" key="1">
    <source>
        <dbReference type="ARBA" id="ARBA00023015"/>
    </source>
</evidence>
<accession>A0A3S0XIX0</accession>
<dbReference type="PANTHER" id="PTHR46796:SF14">
    <property type="entry name" value="TRANSCRIPTIONAL REGULATORY PROTEIN"/>
    <property type="match status" value="1"/>
</dbReference>
<sequence length="294" mass="32644">MTFHPRMQSSTEGITILGDLQWRAWNGMIADVWNVACDGEARGEYVSEAPRLVVVLDQVGEGGLHVMAAPGRGESHRLNRREPLSYVPAGLRVWSRTENIRRLTHLDLHFDMSVLGSRFMEGLDLQGMDVPRLKFSDDRLLSLARLIAAECRTSGNLHDLYGESLMAALFVGLLQAEPQADRRRGQLPPRQLRRVIDHIEEHCSRAIRLQELAELTGLSTTHFCSAFKASTGVPPHKWQMRARIDRAKSLLAGSEMTLAAAAAAAGFSDQAHLTRVFRQVVGTTPAAWLRNHAG</sequence>
<dbReference type="SMART" id="SM00342">
    <property type="entry name" value="HTH_ARAC"/>
    <property type="match status" value="1"/>
</dbReference>
<evidence type="ECO:0000313" key="6">
    <source>
        <dbReference type="Proteomes" id="UP000280346"/>
    </source>
</evidence>
<dbReference type="GO" id="GO:0003700">
    <property type="term" value="F:DNA-binding transcription factor activity"/>
    <property type="evidence" value="ECO:0007669"/>
    <property type="project" value="InterPro"/>
</dbReference>
<dbReference type="Pfam" id="PF12833">
    <property type="entry name" value="HTH_18"/>
    <property type="match status" value="1"/>
</dbReference>
<dbReference type="InterPro" id="IPR018060">
    <property type="entry name" value="HTH_AraC"/>
</dbReference>
<proteinExistence type="predicted"/>
<dbReference type="AlphaFoldDB" id="A0A3S0XIX0"/>
<dbReference type="PROSITE" id="PS00041">
    <property type="entry name" value="HTH_ARAC_FAMILY_1"/>
    <property type="match status" value="1"/>
</dbReference>
<evidence type="ECO:0000256" key="2">
    <source>
        <dbReference type="ARBA" id="ARBA00023125"/>
    </source>
</evidence>
<evidence type="ECO:0000259" key="4">
    <source>
        <dbReference type="PROSITE" id="PS01124"/>
    </source>
</evidence>
<dbReference type="EMBL" id="RZIJ01000032">
    <property type="protein sequence ID" value="RUQ63927.1"/>
    <property type="molecule type" value="Genomic_DNA"/>
</dbReference>
<keyword evidence="2" id="KW-0238">DNA-binding</keyword>
<dbReference type="InterPro" id="IPR050204">
    <property type="entry name" value="AraC_XylS_family_regulators"/>
</dbReference>
<dbReference type="OrthoDB" id="9806208at2"/>
<dbReference type="PANTHER" id="PTHR46796">
    <property type="entry name" value="HTH-TYPE TRANSCRIPTIONAL ACTIVATOR RHAS-RELATED"/>
    <property type="match status" value="1"/>
</dbReference>
<dbReference type="InterPro" id="IPR009057">
    <property type="entry name" value="Homeodomain-like_sf"/>
</dbReference>
<dbReference type="PROSITE" id="PS01124">
    <property type="entry name" value="HTH_ARAC_FAMILY_2"/>
    <property type="match status" value="1"/>
</dbReference>
<dbReference type="InterPro" id="IPR018062">
    <property type="entry name" value="HTH_AraC-typ_CS"/>
</dbReference>
<gene>
    <name evidence="5" type="ORF">EJ913_27360</name>
</gene>
<dbReference type="Gene3D" id="1.10.10.60">
    <property type="entry name" value="Homeodomain-like"/>
    <property type="match status" value="2"/>
</dbReference>
<evidence type="ECO:0000313" key="5">
    <source>
        <dbReference type="EMBL" id="RUQ63927.1"/>
    </source>
</evidence>
<dbReference type="Proteomes" id="UP000280346">
    <property type="component" value="Unassembled WGS sequence"/>
</dbReference>
<keyword evidence="1" id="KW-0805">Transcription regulation</keyword>
<feature type="domain" description="HTH araC/xylS-type" evidence="4">
    <location>
        <begin position="193"/>
        <end position="291"/>
    </location>
</feature>
<comment type="caution">
    <text evidence="5">The sequence shown here is derived from an EMBL/GenBank/DDBJ whole genome shotgun (WGS) entry which is preliminary data.</text>
</comment>
<dbReference type="GO" id="GO:0043565">
    <property type="term" value="F:sequence-specific DNA binding"/>
    <property type="evidence" value="ECO:0007669"/>
    <property type="project" value="InterPro"/>
</dbReference>
<reference evidence="5 6" key="1">
    <citation type="submission" date="2018-12" db="EMBL/GenBank/DDBJ databases">
        <authorList>
            <person name="Yang Y."/>
        </authorList>
    </citation>
    <scope>NUCLEOTIDE SEQUENCE [LARGE SCALE GENOMIC DNA]</scope>
    <source>
        <strain evidence="5 6">GSF71</strain>
    </source>
</reference>
<name>A0A3S0XIX0_9PROT</name>
<dbReference type="SUPFAM" id="SSF46689">
    <property type="entry name" value="Homeodomain-like"/>
    <property type="match status" value="2"/>
</dbReference>
<organism evidence="5 6">
    <name type="scientific">Azospirillum doebereinerae</name>
    <dbReference type="NCBI Taxonomy" id="92933"/>
    <lineage>
        <taxon>Bacteria</taxon>
        <taxon>Pseudomonadati</taxon>
        <taxon>Pseudomonadota</taxon>
        <taxon>Alphaproteobacteria</taxon>
        <taxon>Rhodospirillales</taxon>
        <taxon>Azospirillaceae</taxon>
        <taxon>Azospirillum</taxon>
    </lineage>
</organism>